<evidence type="ECO:0008006" key="3">
    <source>
        <dbReference type="Google" id="ProtNLM"/>
    </source>
</evidence>
<evidence type="ECO:0000313" key="2">
    <source>
        <dbReference type="Proteomes" id="UP000694050"/>
    </source>
</evidence>
<reference evidence="1" key="1">
    <citation type="submission" date="2021-04" db="EMBL/GenBank/DDBJ databases">
        <title>First draft genome resource for Brassicaceae pathogens Fusarium oxysporum f. sp. raphani and Fusarium oxysporum f. sp. rapae.</title>
        <authorList>
            <person name="Asai S."/>
        </authorList>
    </citation>
    <scope>NUCLEOTIDE SEQUENCE</scope>
    <source>
        <strain evidence="1">Tf1208</strain>
    </source>
</reference>
<dbReference type="InterPro" id="IPR052396">
    <property type="entry name" value="Meiotic_Drive_Suppr_Kinase"/>
</dbReference>
<protein>
    <recommendedName>
        <fullName evidence="3">Protein kinase domain-containing protein</fullName>
    </recommendedName>
</protein>
<sequence>MEGSDSGGPPRASWADIVSGNVSTPAKAQFRFGTRSIQAAGSTADNCHPNVLLLRIEPSVVQSAVQFLFRVLSLITGPWVESKFPEWFLPDRIVLKSQKPDWEEEFDNELLAYNKLQPVQGITVPKLYGMVQHENTRALILSDIGGHCVATPKGAVLDEEDMRPLIYQAFKSINEFGVSHEDTKLDNFHLVIDEGKDKIMIVDLESADYEQTEEDLAYTAKSKTNFVMRLYRNHLQCMEYDEILLPKRRLRA</sequence>
<organism evidence="1 2">
    <name type="scientific">Fusarium oxysporum f. sp. rapae</name>
    <dbReference type="NCBI Taxonomy" id="485398"/>
    <lineage>
        <taxon>Eukaryota</taxon>
        <taxon>Fungi</taxon>
        <taxon>Dikarya</taxon>
        <taxon>Ascomycota</taxon>
        <taxon>Pezizomycotina</taxon>
        <taxon>Sordariomycetes</taxon>
        <taxon>Hypocreomycetidae</taxon>
        <taxon>Hypocreales</taxon>
        <taxon>Nectriaceae</taxon>
        <taxon>Fusarium</taxon>
        <taxon>Fusarium oxysporum species complex</taxon>
    </lineage>
</organism>
<evidence type="ECO:0000313" key="1">
    <source>
        <dbReference type="EMBL" id="KAG7403691.1"/>
    </source>
</evidence>
<dbReference type="PANTHER" id="PTHR37171:SF1">
    <property type="entry name" value="SERINE_THREONINE-PROTEIN KINASE YRZF-RELATED"/>
    <property type="match status" value="1"/>
</dbReference>
<dbReference type="AlphaFoldDB" id="A0A8J5NGJ8"/>
<accession>A0A8J5NGJ8</accession>
<proteinExistence type="predicted"/>
<comment type="caution">
    <text evidence="1">The sequence shown here is derived from an EMBL/GenBank/DDBJ whole genome shotgun (WGS) entry which is preliminary data.</text>
</comment>
<dbReference type="PANTHER" id="PTHR37171">
    <property type="entry name" value="SERINE/THREONINE-PROTEIN KINASE YRZF-RELATED"/>
    <property type="match status" value="1"/>
</dbReference>
<dbReference type="EMBL" id="JAELUQ010000014">
    <property type="protein sequence ID" value="KAG7403691.1"/>
    <property type="molecule type" value="Genomic_DNA"/>
</dbReference>
<dbReference type="Proteomes" id="UP000694050">
    <property type="component" value="Unassembled WGS sequence"/>
</dbReference>
<name>A0A8J5NGJ8_FUSOX</name>
<gene>
    <name evidence="1" type="ORF">Forpe1208_v016268</name>
</gene>